<evidence type="ECO:0000313" key="1">
    <source>
        <dbReference type="EMBL" id="QOW48029.1"/>
    </source>
</evidence>
<dbReference type="Gene3D" id="3.30.420.40">
    <property type="match status" value="2"/>
</dbReference>
<dbReference type="InterPro" id="IPR043129">
    <property type="entry name" value="ATPase_NBD"/>
</dbReference>
<reference evidence="1 2" key="1">
    <citation type="submission" date="2020-02" db="EMBL/GenBank/DDBJ databases">
        <title>Tigecycline-resistant Acinetobacter species from pigs and migratory birds.</title>
        <authorList>
            <person name="Chen C."/>
            <person name="Sun J."/>
            <person name="Liao X.-P."/>
            <person name="Liu Y.-H."/>
        </authorList>
    </citation>
    <scope>NUCLEOTIDE SEQUENCE [LARGE SCALE GENOMIC DNA]</scope>
    <source>
        <strain evidence="1 2">YH12207_T</strain>
        <plasmid evidence="1 2">pYH12207-1</plasmid>
    </source>
</reference>
<evidence type="ECO:0008006" key="3">
    <source>
        <dbReference type="Google" id="ProtNLM"/>
    </source>
</evidence>
<keyword evidence="1" id="KW-0614">Plasmid</keyword>
<proteinExistence type="predicted"/>
<organism evidence="1 2">
    <name type="scientific">Acinetobacter piscicola</name>
    <dbReference type="NCBI Taxonomy" id="2006115"/>
    <lineage>
        <taxon>Bacteria</taxon>
        <taxon>Pseudomonadati</taxon>
        <taxon>Pseudomonadota</taxon>
        <taxon>Gammaproteobacteria</taxon>
        <taxon>Moraxellales</taxon>
        <taxon>Moraxellaceae</taxon>
        <taxon>Acinetobacter</taxon>
    </lineage>
</organism>
<gene>
    <name evidence="1" type="ORF">G0028_19230</name>
</gene>
<dbReference type="EMBL" id="CP048660">
    <property type="protein sequence ID" value="QOW48029.1"/>
    <property type="molecule type" value="Genomic_DNA"/>
</dbReference>
<dbReference type="Gene3D" id="3.90.640.10">
    <property type="entry name" value="Actin, Chain A, domain 4"/>
    <property type="match status" value="1"/>
</dbReference>
<evidence type="ECO:0000313" key="2">
    <source>
        <dbReference type="Proteomes" id="UP000593966"/>
    </source>
</evidence>
<keyword evidence="2" id="KW-1185">Reference proteome</keyword>
<dbReference type="Proteomes" id="UP000593966">
    <property type="component" value="Plasmid pYH12207-1"/>
</dbReference>
<dbReference type="Gene3D" id="3.30.30.30">
    <property type="match status" value="1"/>
</dbReference>
<geneLocation type="plasmid" evidence="1 2">
    <name>pYH12207-1</name>
</geneLocation>
<sequence length="976" mass="112338">MSQSFETFVPTLKHQKLLATAEAIALENDKVEDAKTLKQATEAAVAYFEKYRYWWINDGEMIFDRETGLLWQGNPSNKKYYYCHQEQANQDLAPLKLGGLSDWRVPLDAELWKITQTKEFPLKRGQRLRLLDYHFWLTQDNKVLYLDESNESNKRNDSWSDARVLAVNSFFKQKPTTLIALKAFSEKKWKIRPHFITVLQTEIDQCIADSKFSHDIYQTFVNNKEYWLKNPFAIPSELEQLRKFLTTYVNEELKEFYENLVVLEKISKKKYDYKPQVDPIAVWQNIDYISTRLPKIDALKFTDVEQGMWEFFVPKALQGKYTKVQSKQFCRDRNPVLDIREANVAIDFGTSSTVVAIRKNGKDELLRIGMQEKDFAKDVITDQQYENPTVLEFLDLQNFLNEWQSESYRPLVDWDNIHCSHEARAALRNNNSNTKVVSSIFARLKQWALRNEQTAKVRLRDQQEYEYQLQPLTEYNPVKGQAIQIGKDYPQLDPIEVYAWFLGMTINWRERGIFLNYYLTFPVKYSNEVKARILAAFRRGLQRSLPESLIYDERFNEFSVEELASEPAAFAAAALERLEIEPDDGGVSYAVFDFGGGTTDFDYGFYRNPNDEEHDEGWDHVIEHFGSSGDQFLGGENLLENLAYLVFQANGSECNKKKIAFTKPLDAENFAGSELLIAQTQAAYTNTTLMMSKLRPLWEAGKIDLDSKGTETFKLINKDGQTVDCEIAIKQDELIKFLENRIRQGLKDFFIAMNVAFKQQHQKLPELIHILLAGNSSRSRIVLGLLGRLDDEKSKALYQLLLTDLAEIFEDLPNLEIHLPLDADPKNAYAPTAKTGVALGLLRLCPGETLKVVNHAAEDNTDSPFQYFIGAFRRDTLQVAIHRGQTYQEWAELGKPLNGVLVMGYTTSSSAALENQVKRGDKGVFEQNLRLSGNIQGHKVFAKVLSPNEIEICTAQSLDDVHRQQTNNNRIIQLSI</sequence>
<dbReference type="SUPFAM" id="SSF53067">
    <property type="entry name" value="Actin-like ATPase domain"/>
    <property type="match status" value="1"/>
</dbReference>
<protein>
    <recommendedName>
        <fullName evidence="3">DUF1566 domain-containing protein</fullName>
    </recommendedName>
</protein>
<accession>A0A7S6W017</accession>
<dbReference type="AlphaFoldDB" id="A0A7S6W017"/>
<name>A0A7S6W017_9GAMM</name>
<dbReference type="RefSeq" id="WP_180047322.1">
    <property type="nucleotide sequence ID" value="NZ_CP048660.1"/>
</dbReference>